<dbReference type="AlphaFoldDB" id="A0A6A3CSZ6"/>
<reference evidence="1" key="1">
    <citation type="submission" date="2019-09" db="EMBL/GenBank/DDBJ databases">
        <title>Draft genome information of white flower Hibiscus syriacus.</title>
        <authorList>
            <person name="Kim Y.-M."/>
        </authorList>
    </citation>
    <scope>NUCLEOTIDE SEQUENCE [LARGE SCALE GENOMIC DNA]</scope>
    <source>
        <strain evidence="1">YM2019G1</strain>
    </source>
</reference>
<accession>A0A6A3CSZ6</accession>
<comment type="caution">
    <text evidence="1">The sequence shown here is derived from an EMBL/GenBank/DDBJ whole genome shotgun (WGS) entry which is preliminary data.</text>
</comment>
<keyword evidence="1" id="KW-0378">Hydrolase</keyword>
<sequence>MLSNPIAPPVVPTVANVSYIPVNSPMVAVAGSHPEVGMGTFAPRSSTPSKFVSYGNISAATGVMFGHGQLICLPVFHDLVPSAAAIFPEPAGLPLNPHHVQYPKHQGNAAGHALQLCVPQPFIGGGQAPMAMPSHIPYLQAAFPVSRPLQIPGSNALFSTNLP</sequence>
<proteinExistence type="predicted"/>
<keyword evidence="1" id="KW-0547">Nucleotide-binding</keyword>
<gene>
    <name evidence="1" type="ORF">F3Y22_tig00002237pilonHSYRG00604</name>
</gene>
<dbReference type="Proteomes" id="UP000436088">
    <property type="component" value="Unassembled WGS sequence"/>
</dbReference>
<protein>
    <submittedName>
        <fullName evidence="1">DEA(D/H)-box RNA helicase family protein isoform 1</fullName>
    </submittedName>
</protein>
<evidence type="ECO:0000313" key="2">
    <source>
        <dbReference type="Proteomes" id="UP000436088"/>
    </source>
</evidence>
<name>A0A6A3CSZ6_HIBSY</name>
<keyword evidence="2" id="KW-1185">Reference proteome</keyword>
<organism evidence="1 2">
    <name type="scientific">Hibiscus syriacus</name>
    <name type="common">Rose of Sharon</name>
    <dbReference type="NCBI Taxonomy" id="106335"/>
    <lineage>
        <taxon>Eukaryota</taxon>
        <taxon>Viridiplantae</taxon>
        <taxon>Streptophyta</taxon>
        <taxon>Embryophyta</taxon>
        <taxon>Tracheophyta</taxon>
        <taxon>Spermatophyta</taxon>
        <taxon>Magnoliopsida</taxon>
        <taxon>eudicotyledons</taxon>
        <taxon>Gunneridae</taxon>
        <taxon>Pentapetalae</taxon>
        <taxon>rosids</taxon>
        <taxon>malvids</taxon>
        <taxon>Malvales</taxon>
        <taxon>Malvaceae</taxon>
        <taxon>Malvoideae</taxon>
        <taxon>Hibiscus</taxon>
    </lineage>
</organism>
<keyword evidence="1" id="KW-0347">Helicase</keyword>
<dbReference type="EMBL" id="VEPZ02000167">
    <property type="protein sequence ID" value="KAE8732166.1"/>
    <property type="molecule type" value="Genomic_DNA"/>
</dbReference>
<evidence type="ECO:0000313" key="1">
    <source>
        <dbReference type="EMBL" id="KAE8732166.1"/>
    </source>
</evidence>
<keyword evidence="1" id="KW-0067">ATP-binding</keyword>
<dbReference type="GO" id="GO:0004386">
    <property type="term" value="F:helicase activity"/>
    <property type="evidence" value="ECO:0007669"/>
    <property type="project" value="UniProtKB-KW"/>
</dbReference>